<evidence type="ECO:0000313" key="2">
    <source>
        <dbReference type="Proteomes" id="UP000182412"/>
    </source>
</evidence>
<dbReference type="EMBL" id="FNJQ01000004">
    <property type="protein sequence ID" value="SDP01166.1"/>
    <property type="molecule type" value="Genomic_DNA"/>
</dbReference>
<reference evidence="1 2" key="1">
    <citation type="submission" date="2016-10" db="EMBL/GenBank/DDBJ databases">
        <authorList>
            <person name="de Groot N.N."/>
        </authorList>
    </citation>
    <scope>NUCLEOTIDE SEQUENCE [LARGE SCALE GENOMIC DNA]</scope>
    <source>
        <strain evidence="1 2">S137</strain>
    </source>
</reference>
<name>A0A1H0P950_SELRU</name>
<proteinExistence type="predicted"/>
<gene>
    <name evidence="1" type="ORF">SAMN05216366_104152</name>
</gene>
<evidence type="ECO:0008006" key="3">
    <source>
        <dbReference type="Google" id="ProtNLM"/>
    </source>
</evidence>
<dbReference type="AlphaFoldDB" id="A0A1H0P950"/>
<protein>
    <recommendedName>
        <fullName evidence="3">Four helix bundle protein</fullName>
    </recommendedName>
</protein>
<evidence type="ECO:0000313" key="1">
    <source>
        <dbReference type="EMBL" id="SDP01166.1"/>
    </source>
</evidence>
<sequence length="174" mass="20391">MSVLARKRSLSELEFYKNAIILRRNMTFLLLRDLGVKSTVRNMRVNTKKMEAEDAAVFTDLLERYRLKIAGDYPEWLIDKLRSSIWDILRDLMINITKAYTIWATCKTEAEERRIAQDRAIAACENLLKELELAVEVLPVDAEKYMNYVGLIEREIALLKGWRKADNKHNKNLK</sequence>
<organism evidence="1 2">
    <name type="scientific">Selenomonas ruminantium</name>
    <dbReference type="NCBI Taxonomy" id="971"/>
    <lineage>
        <taxon>Bacteria</taxon>
        <taxon>Bacillati</taxon>
        <taxon>Bacillota</taxon>
        <taxon>Negativicutes</taxon>
        <taxon>Selenomonadales</taxon>
        <taxon>Selenomonadaceae</taxon>
        <taxon>Selenomonas</taxon>
    </lineage>
</organism>
<dbReference type="Proteomes" id="UP000182412">
    <property type="component" value="Unassembled WGS sequence"/>
</dbReference>
<accession>A0A1H0P950</accession>